<dbReference type="EMBL" id="CM042888">
    <property type="protein sequence ID" value="KAI4326427.1"/>
    <property type="molecule type" value="Genomic_DNA"/>
</dbReference>
<proteinExistence type="predicted"/>
<reference evidence="2" key="1">
    <citation type="journal article" date="2023" name="Front. Plant Sci.">
        <title>Chromosomal-level genome assembly of Melastoma candidum provides insights into trichome evolution.</title>
        <authorList>
            <person name="Zhong Y."/>
            <person name="Wu W."/>
            <person name="Sun C."/>
            <person name="Zou P."/>
            <person name="Liu Y."/>
            <person name="Dai S."/>
            <person name="Zhou R."/>
        </authorList>
    </citation>
    <scope>NUCLEOTIDE SEQUENCE [LARGE SCALE GENOMIC DNA]</scope>
</reference>
<keyword evidence="2" id="KW-1185">Reference proteome</keyword>
<protein>
    <submittedName>
        <fullName evidence="1">Uncharacterized protein</fullName>
    </submittedName>
</protein>
<evidence type="ECO:0000313" key="2">
    <source>
        <dbReference type="Proteomes" id="UP001057402"/>
    </source>
</evidence>
<evidence type="ECO:0000313" key="1">
    <source>
        <dbReference type="EMBL" id="KAI4326427.1"/>
    </source>
</evidence>
<gene>
    <name evidence="1" type="ORF">MLD38_031743</name>
</gene>
<sequence length="536" mass="60713">MAKDLFSFSMPSPSCLAESDIQYILNYIDGEEAVAESGIPDVHSKNMKKEQRTDSAVCDWSQHSVSPLLIQEEMSVFKQIEPQPVAMTSLGLLGHYWDVQQRHKQQKQPRKIEEEMPVNRQRLSTVEIIRVAGERFIQLQEQKDDDSNVVTHPYGLSFSGLSKEDTKDMELTLILLSAAEKVGERQFDCASRFLSHCKMLSSKQGSPLQRIILCFAEVLSEWVHNATGKYEPKGLKEPKCLATSPGWFPCHNQLPQIQIAQFTSIQAMVDCTSTARRIHVIDLALRTGVHMIVLMQALSERKTKAVELLKVTAVATVEKEKVEESGRRLASVAKTMGLNFSFEVIFLDSIGDADDALFQIEDGEAVVIYASMALRTMLSQQTGLEKLMNILRNLHPSVMVVIEIEGNHNSSSFFSCFIETLFFYGASFDCLETCMADDAENMRFTEQYLCLELKNILSAEGNERTVRDVKIAVWRAFFKRYRMVEIGFSKSSLYQARLVAQQFPCSSFCTIEQNRKCLILGWRGTPLLSLSAWKFR</sequence>
<accession>A0ACB9MQ09</accession>
<organism evidence="1 2">
    <name type="scientific">Melastoma candidum</name>
    <dbReference type="NCBI Taxonomy" id="119954"/>
    <lineage>
        <taxon>Eukaryota</taxon>
        <taxon>Viridiplantae</taxon>
        <taxon>Streptophyta</taxon>
        <taxon>Embryophyta</taxon>
        <taxon>Tracheophyta</taxon>
        <taxon>Spermatophyta</taxon>
        <taxon>Magnoliopsida</taxon>
        <taxon>eudicotyledons</taxon>
        <taxon>Gunneridae</taxon>
        <taxon>Pentapetalae</taxon>
        <taxon>rosids</taxon>
        <taxon>malvids</taxon>
        <taxon>Myrtales</taxon>
        <taxon>Melastomataceae</taxon>
        <taxon>Melastomatoideae</taxon>
        <taxon>Melastomateae</taxon>
        <taxon>Melastoma</taxon>
    </lineage>
</organism>
<comment type="caution">
    <text evidence="1">The sequence shown here is derived from an EMBL/GenBank/DDBJ whole genome shotgun (WGS) entry which is preliminary data.</text>
</comment>
<name>A0ACB9MQ09_9MYRT</name>
<dbReference type="Proteomes" id="UP001057402">
    <property type="component" value="Chromosome 9"/>
</dbReference>